<reference evidence="1 2" key="1">
    <citation type="journal article" date="2019" name="Sci. Rep.">
        <title>Orb-weaving spider Araneus ventricosus genome elucidates the spidroin gene catalogue.</title>
        <authorList>
            <person name="Kono N."/>
            <person name="Nakamura H."/>
            <person name="Ohtoshi R."/>
            <person name="Moran D.A.P."/>
            <person name="Shinohara A."/>
            <person name="Yoshida Y."/>
            <person name="Fujiwara M."/>
            <person name="Mori M."/>
            <person name="Tomita M."/>
            <person name="Arakawa K."/>
        </authorList>
    </citation>
    <scope>NUCLEOTIDE SEQUENCE [LARGE SCALE GENOMIC DNA]</scope>
</reference>
<dbReference type="OrthoDB" id="6118231at2759"/>
<accession>A0A4Y2G998</accession>
<dbReference type="AlphaFoldDB" id="A0A4Y2G998"/>
<gene>
    <name evidence="1" type="ORF">AVEN_103802_1</name>
</gene>
<sequence length="93" mass="10884">MMDSSRSEQRADIQFFHAEGEHASQIYRRMKEVYGGQCLARCTIFRWCQRFEAERVNIKDLPYPRQAHVETNSATIWAVDELAHTAESSDHHT</sequence>
<protein>
    <recommendedName>
        <fullName evidence="3">Mos1 transposase HTH domain-containing protein</fullName>
    </recommendedName>
</protein>
<organism evidence="1 2">
    <name type="scientific">Araneus ventricosus</name>
    <name type="common">Orbweaver spider</name>
    <name type="synonym">Epeira ventricosa</name>
    <dbReference type="NCBI Taxonomy" id="182803"/>
    <lineage>
        <taxon>Eukaryota</taxon>
        <taxon>Metazoa</taxon>
        <taxon>Ecdysozoa</taxon>
        <taxon>Arthropoda</taxon>
        <taxon>Chelicerata</taxon>
        <taxon>Arachnida</taxon>
        <taxon>Araneae</taxon>
        <taxon>Araneomorphae</taxon>
        <taxon>Entelegynae</taxon>
        <taxon>Araneoidea</taxon>
        <taxon>Araneidae</taxon>
        <taxon>Araneus</taxon>
    </lineage>
</organism>
<evidence type="ECO:0000313" key="1">
    <source>
        <dbReference type="EMBL" id="GBM49188.1"/>
    </source>
</evidence>
<dbReference type="Proteomes" id="UP000499080">
    <property type="component" value="Unassembled WGS sequence"/>
</dbReference>
<proteinExistence type="predicted"/>
<dbReference type="EMBL" id="BGPR01001243">
    <property type="protein sequence ID" value="GBM49188.1"/>
    <property type="molecule type" value="Genomic_DNA"/>
</dbReference>
<evidence type="ECO:0008006" key="3">
    <source>
        <dbReference type="Google" id="ProtNLM"/>
    </source>
</evidence>
<comment type="caution">
    <text evidence="1">The sequence shown here is derived from an EMBL/GenBank/DDBJ whole genome shotgun (WGS) entry which is preliminary data.</text>
</comment>
<keyword evidence="2" id="KW-1185">Reference proteome</keyword>
<evidence type="ECO:0000313" key="2">
    <source>
        <dbReference type="Proteomes" id="UP000499080"/>
    </source>
</evidence>
<dbReference type="Gene3D" id="1.10.10.1450">
    <property type="match status" value="1"/>
</dbReference>
<name>A0A4Y2G998_ARAVE</name>